<evidence type="ECO:0000313" key="2">
    <source>
        <dbReference type="Proteomes" id="UP000002357"/>
    </source>
</evidence>
<evidence type="ECO:0000313" key="1">
    <source>
        <dbReference type="EMBL" id="EFG03763.2"/>
    </source>
</evidence>
<organism evidence="1 2">
    <name type="scientific">Streptomyces clavuligerus</name>
    <dbReference type="NCBI Taxonomy" id="1901"/>
    <lineage>
        <taxon>Bacteria</taxon>
        <taxon>Bacillati</taxon>
        <taxon>Actinomycetota</taxon>
        <taxon>Actinomycetes</taxon>
        <taxon>Kitasatosporales</taxon>
        <taxon>Streptomycetaceae</taxon>
        <taxon>Streptomyces</taxon>
    </lineage>
</organism>
<dbReference type="EMBL" id="CM000914">
    <property type="protein sequence ID" value="EFG03763.2"/>
    <property type="molecule type" value="Genomic_DNA"/>
</dbReference>
<accession>D5SIM0</accession>
<geneLocation type="plasmid" evidence="1 2">
    <name>pSCL4</name>
</geneLocation>
<keyword evidence="2" id="KW-1185">Reference proteome</keyword>
<sequence>MNRGPYGLGCSNCKPRDRTPFPQIRGRSALSGFTARLFTARLFRVGLFRVRWSPRVSGSRGGPILCRLW</sequence>
<proteinExistence type="predicted"/>
<keyword evidence="1" id="KW-0614">Plasmid</keyword>
<name>D5SIM0_STRCL</name>
<dbReference type="Proteomes" id="UP000002357">
    <property type="component" value="Plasmid pSCL4"/>
</dbReference>
<reference evidence="1 2" key="1">
    <citation type="journal article" date="2010" name="Genome Biol. Evol.">
        <title>The sequence of a 1.8-mb bacterial linear plasmid reveals a rich evolutionary reservoir of secondary metabolic pathways.</title>
        <authorList>
            <person name="Medema M.H."/>
            <person name="Trefzer A."/>
            <person name="Kovalchuk A."/>
            <person name="van den Berg M."/>
            <person name="Mueller U."/>
            <person name="Heijne W."/>
            <person name="Wu L."/>
            <person name="Alam M.T."/>
            <person name="Ronning C.M."/>
            <person name="Nierman W.C."/>
            <person name="Bovenberg R.A.L."/>
            <person name="Breitling R."/>
            <person name="Takano E."/>
        </authorList>
    </citation>
    <scope>NUCLEOTIDE SEQUENCE [LARGE SCALE GENOMIC DNA]</scope>
    <source>
        <strain evidence="2">ATCC 27064 / DSM 738 / JCM 4710 / NBRC 13307 / NCIMB 12785 / NRRL 3585 / VKM Ac-602</strain>
        <plasmid evidence="1">pSCL4</plasmid>
    </source>
</reference>
<gene>
    <name evidence="1" type="ORF">SCLAV_p0272</name>
</gene>
<protein>
    <submittedName>
        <fullName evidence="1">Uncharacterized protein</fullName>
    </submittedName>
</protein>
<dbReference type="AlphaFoldDB" id="D5SIM0"/>